<reference evidence="9 10" key="1">
    <citation type="submission" date="2020-08" db="EMBL/GenBank/DDBJ databases">
        <title>Genome sequencing of Purple Non-Sulfur Bacteria from various extreme environments.</title>
        <authorList>
            <person name="Mayer M."/>
        </authorList>
    </citation>
    <scope>NUCLEOTIDE SEQUENCE [LARGE SCALE GENOMIC DNA]</scope>
    <source>
        <strain evidence="9 10">JA135</strain>
    </source>
</reference>
<evidence type="ECO:0000256" key="4">
    <source>
        <dbReference type="ARBA" id="ARBA00022806"/>
    </source>
</evidence>
<dbReference type="GO" id="GO:0051607">
    <property type="term" value="P:defense response to virus"/>
    <property type="evidence" value="ECO:0007669"/>
    <property type="project" value="UniProtKB-KW"/>
</dbReference>
<evidence type="ECO:0000313" key="9">
    <source>
        <dbReference type="EMBL" id="MBB4287576.1"/>
    </source>
</evidence>
<evidence type="ECO:0000313" key="10">
    <source>
        <dbReference type="Proteomes" id="UP000555728"/>
    </source>
</evidence>
<dbReference type="SUPFAM" id="SSF109604">
    <property type="entry name" value="HD-domain/PDEase-like"/>
    <property type="match status" value="1"/>
</dbReference>
<dbReference type="Proteomes" id="UP000555728">
    <property type="component" value="Unassembled WGS sequence"/>
</dbReference>
<evidence type="ECO:0000259" key="8">
    <source>
        <dbReference type="PROSITE" id="PS51643"/>
    </source>
</evidence>
<sequence>MATQTVEVGANLDFDALVTEAAALDALRQRFGRLDRLGRRHAQHLPSQAVVVIRGDHTKTSEIDPIYGSALAATWAFLVSLGKAKSKKKGETQSVTVDFGVNALDQAITKQEIDINAMVAPARDAPVLFPAHLNAWVQTDPMPEPDPDVAPFLHGVADRPADVQMVWRADLPENADQWGRIVALMPPRTREAMAVPLSEVRAWLRGTSTGAVADVEGVSQAPFDRSERASRRVLRWRGKDDAQSVGAEDLRPGDTIVVPAIYGGADAFGWTPGTHDPVPDIAEACLLDAIATTPAHAVRRPLVRWRLHPVLMPDMDEAFKADVTARLKHALNTVQSGAVDATERRRLALELLDVIAGAHSGAEQVAVLALREAKKSLRVTLYPDDCGLLVSTPASPDLVKALEKAGRSEPDETEVEEPEADGPSVFPGGQSVTLDEHTKAVGAQARAFAEKAGLDTPFTEALALAGRWHDAGKADPRFQAWLYASEITALAANAKGKGGLLAKSGAHPSDWPSPEPFGYPKGARHEFVSVRLFEEAGLAIGEAGDLARLLIGTHHGHGRAFPPVVDDSSPVCVRVAVDGKTVEACSSHGLHRLDANWIDLFWRLVRRYGWWGLAYLEALLITADRTVSAREQRPAATAPDTEEPAEP</sequence>
<gene>
    <name evidence="9" type="ORF">GGD88_003327</name>
</gene>
<feature type="compositionally biased region" description="Acidic residues" evidence="7">
    <location>
        <begin position="411"/>
        <end position="420"/>
    </location>
</feature>
<keyword evidence="1" id="KW-0479">Metal-binding</keyword>
<evidence type="ECO:0000256" key="1">
    <source>
        <dbReference type="ARBA" id="ARBA00022723"/>
    </source>
</evidence>
<organism evidence="9 10">
    <name type="scientific">Roseospira goensis</name>
    <dbReference type="NCBI Taxonomy" id="391922"/>
    <lineage>
        <taxon>Bacteria</taxon>
        <taxon>Pseudomonadati</taxon>
        <taxon>Pseudomonadota</taxon>
        <taxon>Alphaproteobacteria</taxon>
        <taxon>Rhodospirillales</taxon>
        <taxon>Rhodospirillaceae</taxon>
        <taxon>Roseospira</taxon>
    </lineage>
</organism>
<keyword evidence="5" id="KW-0067">ATP-binding</keyword>
<dbReference type="InterPro" id="IPR038257">
    <property type="entry name" value="CRISPR-assoc_Cas3_HD_sf"/>
</dbReference>
<dbReference type="GO" id="GO:0046872">
    <property type="term" value="F:metal ion binding"/>
    <property type="evidence" value="ECO:0007669"/>
    <property type="project" value="UniProtKB-KW"/>
</dbReference>
<dbReference type="Pfam" id="PF22590">
    <property type="entry name" value="Cas3-like_C_2"/>
    <property type="match status" value="1"/>
</dbReference>
<dbReference type="Gene3D" id="1.10.3210.30">
    <property type="match status" value="1"/>
</dbReference>
<dbReference type="GO" id="GO:0016787">
    <property type="term" value="F:hydrolase activity"/>
    <property type="evidence" value="ECO:0007669"/>
    <property type="project" value="UniProtKB-KW"/>
</dbReference>
<dbReference type="AlphaFoldDB" id="A0A7W6S2L5"/>
<keyword evidence="4" id="KW-0347">Helicase</keyword>
<evidence type="ECO:0000256" key="3">
    <source>
        <dbReference type="ARBA" id="ARBA00022801"/>
    </source>
</evidence>
<keyword evidence="9" id="KW-0540">Nuclease</keyword>
<dbReference type="InterPro" id="IPR054712">
    <property type="entry name" value="Cas3-like_dom"/>
</dbReference>
<keyword evidence="6" id="KW-0051">Antiviral defense</keyword>
<feature type="domain" description="HD Cas3-type" evidence="8">
    <location>
        <begin position="427"/>
        <end position="626"/>
    </location>
</feature>
<dbReference type="EMBL" id="JACIGI010000042">
    <property type="protein sequence ID" value="MBB4287576.1"/>
    <property type="molecule type" value="Genomic_DNA"/>
</dbReference>
<accession>A0A7W6S2L5</accession>
<dbReference type="NCBIfam" id="TIGR01596">
    <property type="entry name" value="cas3_HD"/>
    <property type="match status" value="1"/>
</dbReference>
<dbReference type="InterPro" id="IPR006483">
    <property type="entry name" value="CRISPR-assoc_Cas3_HD"/>
</dbReference>
<protein>
    <submittedName>
        <fullName evidence="9">CRISPR-associated endonuclease Cas3-HD</fullName>
    </submittedName>
</protein>
<keyword evidence="9" id="KW-0255">Endonuclease</keyword>
<evidence type="ECO:0000256" key="7">
    <source>
        <dbReference type="SAM" id="MobiDB-lite"/>
    </source>
</evidence>
<dbReference type="PROSITE" id="PS51643">
    <property type="entry name" value="HD_CAS3"/>
    <property type="match status" value="1"/>
</dbReference>
<keyword evidence="3" id="KW-0378">Hydrolase</keyword>
<name>A0A7W6S2L5_9PROT</name>
<feature type="region of interest" description="Disordered" evidence="7">
    <location>
        <begin position="403"/>
        <end position="432"/>
    </location>
</feature>
<dbReference type="GO" id="GO:0004519">
    <property type="term" value="F:endonuclease activity"/>
    <property type="evidence" value="ECO:0007669"/>
    <property type="project" value="UniProtKB-KW"/>
</dbReference>
<evidence type="ECO:0000256" key="6">
    <source>
        <dbReference type="ARBA" id="ARBA00023118"/>
    </source>
</evidence>
<keyword evidence="10" id="KW-1185">Reference proteome</keyword>
<dbReference type="GO" id="GO:0005524">
    <property type="term" value="F:ATP binding"/>
    <property type="evidence" value="ECO:0007669"/>
    <property type="project" value="UniProtKB-KW"/>
</dbReference>
<keyword evidence="2" id="KW-0547">Nucleotide-binding</keyword>
<proteinExistence type="predicted"/>
<comment type="caution">
    <text evidence="9">The sequence shown here is derived from an EMBL/GenBank/DDBJ whole genome shotgun (WGS) entry which is preliminary data.</text>
</comment>
<dbReference type="GO" id="GO:0004386">
    <property type="term" value="F:helicase activity"/>
    <property type="evidence" value="ECO:0007669"/>
    <property type="project" value="UniProtKB-KW"/>
</dbReference>
<evidence type="ECO:0000256" key="2">
    <source>
        <dbReference type="ARBA" id="ARBA00022741"/>
    </source>
</evidence>
<evidence type="ECO:0000256" key="5">
    <source>
        <dbReference type="ARBA" id="ARBA00022840"/>
    </source>
</evidence>